<keyword evidence="2" id="KW-1185">Reference proteome</keyword>
<organism evidence="1 2">
    <name type="scientific">Mytilus coruscus</name>
    <name type="common">Sea mussel</name>
    <dbReference type="NCBI Taxonomy" id="42192"/>
    <lineage>
        <taxon>Eukaryota</taxon>
        <taxon>Metazoa</taxon>
        <taxon>Spiralia</taxon>
        <taxon>Lophotrochozoa</taxon>
        <taxon>Mollusca</taxon>
        <taxon>Bivalvia</taxon>
        <taxon>Autobranchia</taxon>
        <taxon>Pteriomorphia</taxon>
        <taxon>Mytilida</taxon>
        <taxon>Mytiloidea</taxon>
        <taxon>Mytilidae</taxon>
        <taxon>Mytilinae</taxon>
        <taxon>Mytilus</taxon>
    </lineage>
</organism>
<name>A0A6J8CYA5_MYTCO</name>
<reference evidence="1 2" key="1">
    <citation type="submission" date="2020-06" db="EMBL/GenBank/DDBJ databases">
        <authorList>
            <person name="Li R."/>
            <person name="Bekaert M."/>
        </authorList>
    </citation>
    <scope>NUCLEOTIDE SEQUENCE [LARGE SCALE GENOMIC DNA]</scope>
    <source>
        <strain evidence="2">wild</strain>
    </source>
</reference>
<dbReference type="EMBL" id="CACVKT020006409">
    <property type="protein sequence ID" value="CAC5401428.1"/>
    <property type="molecule type" value="Genomic_DNA"/>
</dbReference>
<evidence type="ECO:0000313" key="2">
    <source>
        <dbReference type="Proteomes" id="UP000507470"/>
    </source>
</evidence>
<proteinExistence type="predicted"/>
<gene>
    <name evidence="1" type="ORF">MCOR_35510</name>
</gene>
<evidence type="ECO:0000313" key="1">
    <source>
        <dbReference type="EMBL" id="CAC5401428.1"/>
    </source>
</evidence>
<sequence length="366" mass="42217">MSTDKCKSLHFYKYLCQKIGSEEVVKIRRLTSTIFGETKSLIVSGSKGEGLNFKSSDLDLMFNVKNKEKLTTILENVYEQGINCFVSSKTLQDYQTQSYNIHESLPSGNFRIFLEDLHFVPGTENIRLLYHFLHHSSSGLSRGLLAIHFSKACRFAPDASKHCYSSENKQQYFKYKYDLSHLLIGLHSDAVSGWLTLASFFYGNKNYFSSLRVINYSLQKYTDEKIYFRERSLIIPQELQLDVTNHSIKYNSQAFGHFLSFLCHYHLHDITSCRYYIQQLTSTILDAIANSYREGYFTFLTLIMFSAVGHQLLGETNNARRLFQVLANNNYPNLTSPVKHNTGNSKVTLEVLNKGQHNRKKNCDLE</sequence>
<accession>A0A6J8CYA5</accession>
<dbReference type="AlphaFoldDB" id="A0A6J8CYA5"/>
<dbReference type="Proteomes" id="UP000507470">
    <property type="component" value="Unassembled WGS sequence"/>
</dbReference>
<protein>
    <submittedName>
        <fullName evidence="1">CCT2</fullName>
    </submittedName>
</protein>